<proteinExistence type="predicted"/>
<dbReference type="InterPro" id="IPR011990">
    <property type="entry name" value="TPR-like_helical_dom_sf"/>
</dbReference>
<evidence type="ECO:0000256" key="1">
    <source>
        <dbReference type="ARBA" id="ARBA00022737"/>
    </source>
</evidence>
<dbReference type="PROSITE" id="PS50005">
    <property type="entry name" value="TPR"/>
    <property type="match status" value="3"/>
</dbReference>
<evidence type="ECO:0000256" key="3">
    <source>
        <dbReference type="PROSITE-ProRule" id="PRU00339"/>
    </source>
</evidence>
<dbReference type="STRING" id="105231.A0A1Y1HJA1"/>
<dbReference type="SUPFAM" id="SSF48452">
    <property type="entry name" value="TPR-like"/>
    <property type="match status" value="1"/>
</dbReference>
<sequence>MASRTGLTLEKSTLFSAQTCGLCGARTALQFPQSPTLQHISFHAVRNDACRQPVDELHQVVIKNSSGETIRWRKTPSTVPTLTHTPHLDRRRFLLVPLLLTGALAQVDPASAWAPAKIDFSAAPQAQFDTSDARFREAADLFQQALSTGSVQSEERLWSEIIERVGDSKADWAQDILARAYGNRGNARSRQGKREEALADYDVSIQLAPYSVDPVLNRGVVLESLGRYSEAASDYQAVLAAEPNDPAAWNNLGNVASAQGKWQEALDSYGRAVRLAPEFSFAAGNYALALYQVGRDNEALKQFRTLLRKYPEFPDMRAALAVSLYHVGLTREAETNWSRLEDLRYKDRTWVRGTRRWPPRLADELEAFLDVKATSK</sequence>
<dbReference type="OMA" id="NTFRDID"/>
<dbReference type="Gene3D" id="1.25.40.10">
    <property type="entry name" value="Tetratricopeptide repeat domain"/>
    <property type="match status" value="1"/>
</dbReference>
<dbReference type="Proteomes" id="UP000054558">
    <property type="component" value="Unassembled WGS sequence"/>
</dbReference>
<keyword evidence="2 3" id="KW-0802">TPR repeat</keyword>
<feature type="repeat" description="TPR" evidence="3">
    <location>
        <begin position="246"/>
        <end position="279"/>
    </location>
</feature>
<evidence type="ECO:0000313" key="4">
    <source>
        <dbReference type="EMBL" id="GAQ78605.1"/>
    </source>
</evidence>
<dbReference type="InterPro" id="IPR050498">
    <property type="entry name" value="Ycf3"/>
</dbReference>
<dbReference type="Pfam" id="PF13432">
    <property type="entry name" value="TPR_16"/>
    <property type="match status" value="2"/>
</dbReference>
<feature type="repeat" description="TPR" evidence="3">
    <location>
        <begin position="178"/>
        <end position="211"/>
    </location>
</feature>
<evidence type="ECO:0000313" key="5">
    <source>
        <dbReference type="Proteomes" id="UP000054558"/>
    </source>
</evidence>
<keyword evidence="1" id="KW-0677">Repeat</keyword>
<dbReference type="OrthoDB" id="421121at2759"/>
<dbReference type="PANTHER" id="PTHR44858">
    <property type="entry name" value="TETRATRICOPEPTIDE REPEAT PROTEIN 6"/>
    <property type="match status" value="1"/>
</dbReference>
<dbReference type="PROSITE" id="PS50293">
    <property type="entry name" value="TPR_REGION"/>
    <property type="match status" value="1"/>
</dbReference>
<feature type="repeat" description="TPR" evidence="3">
    <location>
        <begin position="212"/>
        <end position="245"/>
    </location>
</feature>
<protein>
    <submittedName>
        <fullName evidence="4">Uncharacterized protein</fullName>
    </submittedName>
</protein>
<keyword evidence="5" id="KW-1185">Reference proteome</keyword>
<dbReference type="PANTHER" id="PTHR44858:SF17">
    <property type="match status" value="1"/>
</dbReference>
<dbReference type="AlphaFoldDB" id="A0A1Y1HJA1"/>
<gene>
    <name evidence="4" type="ORF">KFL_000160080</name>
</gene>
<dbReference type="EMBL" id="DF236965">
    <property type="protein sequence ID" value="GAQ78605.1"/>
    <property type="molecule type" value="Genomic_DNA"/>
</dbReference>
<dbReference type="Pfam" id="PF13181">
    <property type="entry name" value="TPR_8"/>
    <property type="match status" value="1"/>
</dbReference>
<name>A0A1Y1HJA1_KLENI</name>
<evidence type="ECO:0000256" key="2">
    <source>
        <dbReference type="ARBA" id="ARBA00022803"/>
    </source>
</evidence>
<dbReference type="SMART" id="SM00028">
    <property type="entry name" value="TPR"/>
    <property type="match status" value="4"/>
</dbReference>
<organism evidence="4 5">
    <name type="scientific">Klebsormidium nitens</name>
    <name type="common">Green alga</name>
    <name type="synonym">Ulothrix nitens</name>
    <dbReference type="NCBI Taxonomy" id="105231"/>
    <lineage>
        <taxon>Eukaryota</taxon>
        <taxon>Viridiplantae</taxon>
        <taxon>Streptophyta</taxon>
        <taxon>Klebsormidiophyceae</taxon>
        <taxon>Klebsormidiales</taxon>
        <taxon>Klebsormidiaceae</taxon>
        <taxon>Klebsormidium</taxon>
    </lineage>
</organism>
<dbReference type="InterPro" id="IPR019734">
    <property type="entry name" value="TPR_rpt"/>
</dbReference>
<accession>A0A1Y1HJA1</accession>
<reference evidence="4 5" key="1">
    <citation type="journal article" date="2014" name="Nat. Commun.">
        <title>Klebsormidium flaccidum genome reveals primary factors for plant terrestrial adaptation.</title>
        <authorList>
            <person name="Hori K."/>
            <person name="Maruyama F."/>
            <person name="Fujisawa T."/>
            <person name="Togashi T."/>
            <person name="Yamamoto N."/>
            <person name="Seo M."/>
            <person name="Sato S."/>
            <person name="Yamada T."/>
            <person name="Mori H."/>
            <person name="Tajima N."/>
            <person name="Moriyama T."/>
            <person name="Ikeuchi M."/>
            <person name="Watanabe M."/>
            <person name="Wada H."/>
            <person name="Kobayashi K."/>
            <person name="Saito M."/>
            <person name="Masuda T."/>
            <person name="Sasaki-Sekimoto Y."/>
            <person name="Mashiguchi K."/>
            <person name="Awai K."/>
            <person name="Shimojima M."/>
            <person name="Masuda S."/>
            <person name="Iwai M."/>
            <person name="Nobusawa T."/>
            <person name="Narise T."/>
            <person name="Kondo S."/>
            <person name="Saito H."/>
            <person name="Sato R."/>
            <person name="Murakawa M."/>
            <person name="Ihara Y."/>
            <person name="Oshima-Yamada Y."/>
            <person name="Ohtaka K."/>
            <person name="Satoh M."/>
            <person name="Sonobe K."/>
            <person name="Ishii M."/>
            <person name="Ohtani R."/>
            <person name="Kanamori-Sato M."/>
            <person name="Honoki R."/>
            <person name="Miyazaki D."/>
            <person name="Mochizuki H."/>
            <person name="Umetsu J."/>
            <person name="Higashi K."/>
            <person name="Shibata D."/>
            <person name="Kamiya Y."/>
            <person name="Sato N."/>
            <person name="Nakamura Y."/>
            <person name="Tabata S."/>
            <person name="Ida S."/>
            <person name="Kurokawa K."/>
            <person name="Ohta H."/>
        </authorList>
    </citation>
    <scope>NUCLEOTIDE SEQUENCE [LARGE SCALE GENOMIC DNA]</scope>
    <source>
        <strain evidence="4 5">NIES-2285</strain>
    </source>
</reference>